<dbReference type="Pfam" id="PF00012">
    <property type="entry name" value="HSP70"/>
    <property type="match status" value="1"/>
</dbReference>
<evidence type="ECO:0000256" key="1">
    <source>
        <dbReference type="ARBA" id="ARBA00022741"/>
    </source>
</evidence>
<dbReference type="Gene3D" id="3.30.420.40">
    <property type="match status" value="1"/>
</dbReference>
<dbReference type="Gene3D" id="3.90.640.10">
    <property type="entry name" value="Actin, Chain A, domain 4"/>
    <property type="match status" value="1"/>
</dbReference>
<evidence type="ECO:0000256" key="4">
    <source>
        <dbReference type="SAM" id="Phobius"/>
    </source>
</evidence>
<keyword evidence="4" id="KW-0472">Membrane</keyword>
<gene>
    <name evidence="5" type="ORF">Asi02nite_31860</name>
</gene>
<proteinExistence type="predicted"/>
<evidence type="ECO:0000313" key="5">
    <source>
        <dbReference type="EMBL" id="GIF73668.1"/>
    </source>
</evidence>
<dbReference type="PANTHER" id="PTHR45639:SF34">
    <property type="entry name" value="CHAPERONE PROTEIN DNAK"/>
    <property type="match status" value="1"/>
</dbReference>
<keyword evidence="4" id="KW-1133">Transmembrane helix</keyword>
<keyword evidence="1" id="KW-0547">Nucleotide-binding</keyword>
<name>A0ABQ4CQU7_9ACTN</name>
<keyword evidence="2" id="KW-0067">ATP-binding</keyword>
<dbReference type="PANTHER" id="PTHR45639">
    <property type="entry name" value="HSC70CB, ISOFORM G-RELATED"/>
    <property type="match status" value="1"/>
</dbReference>
<reference evidence="5 6" key="1">
    <citation type="submission" date="2021-01" db="EMBL/GenBank/DDBJ databases">
        <title>Whole genome shotgun sequence of Asanoa siamensis NBRC 107932.</title>
        <authorList>
            <person name="Komaki H."/>
            <person name="Tamura T."/>
        </authorList>
    </citation>
    <scope>NUCLEOTIDE SEQUENCE [LARGE SCALE GENOMIC DNA]</scope>
    <source>
        <strain evidence="5 6">NBRC 107932</strain>
    </source>
</reference>
<dbReference type="EMBL" id="BONE01000023">
    <property type="protein sequence ID" value="GIF73668.1"/>
    <property type="molecule type" value="Genomic_DNA"/>
</dbReference>
<keyword evidence="4" id="KW-0812">Transmembrane</keyword>
<evidence type="ECO:0000256" key="3">
    <source>
        <dbReference type="ARBA" id="ARBA00023186"/>
    </source>
</evidence>
<accession>A0ABQ4CQU7</accession>
<sequence>MVRRDAGGFTVLATEGLVGAGGLDIDAAIVAYLTAVHGGDARWARVVEPATDQERRVNRQLWDDVRAAKESLSRRTSARIPLPGQDDALLGREQLDALARPLVDRTVTACRAALAAAGVRAGDLAGTYLVGGASRYPLVATVLHQALGSTPVRVEQPELTVAEGAVRLAAGPAVEAATPEVRPERRRRVSRRITVLAAGIGVVAVSAAMALVLAPDARTPAGLVAASSTPPPSPTGSPTPTLRVVPGVDPCLVGQWQVVTWDEYDVGLFGADVDLVLVGKGQIVNFLADGTSWNDSRTGVTTGGKAGGNTYRVTHTGTLRSTYRTVDNKLA</sequence>
<evidence type="ECO:0000313" key="6">
    <source>
        <dbReference type="Proteomes" id="UP000604117"/>
    </source>
</evidence>
<dbReference type="Proteomes" id="UP000604117">
    <property type="component" value="Unassembled WGS sequence"/>
</dbReference>
<dbReference type="InterPro" id="IPR043129">
    <property type="entry name" value="ATPase_NBD"/>
</dbReference>
<feature type="transmembrane region" description="Helical" evidence="4">
    <location>
        <begin position="193"/>
        <end position="214"/>
    </location>
</feature>
<protein>
    <recommendedName>
        <fullName evidence="7">Hsp70 protein</fullName>
    </recommendedName>
</protein>
<comment type="caution">
    <text evidence="5">The sequence shown here is derived from an EMBL/GenBank/DDBJ whole genome shotgun (WGS) entry which is preliminary data.</text>
</comment>
<evidence type="ECO:0000256" key="2">
    <source>
        <dbReference type="ARBA" id="ARBA00022840"/>
    </source>
</evidence>
<dbReference type="SUPFAM" id="SSF53067">
    <property type="entry name" value="Actin-like ATPase domain"/>
    <property type="match status" value="1"/>
</dbReference>
<organism evidence="5 6">
    <name type="scientific">Asanoa siamensis</name>
    <dbReference type="NCBI Taxonomy" id="926357"/>
    <lineage>
        <taxon>Bacteria</taxon>
        <taxon>Bacillati</taxon>
        <taxon>Actinomycetota</taxon>
        <taxon>Actinomycetes</taxon>
        <taxon>Micromonosporales</taxon>
        <taxon>Micromonosporaceae</taxon>
        <taxon>Asanoa</taxon>
    </lineage>
</organism>
<keyword evidence="6" id="KW-1185">Reference proteome</keyword>
<keyword evidence="3" id="KW-0143">Chaperone</keyword>
<dbReference type="InterPro" id="IPR013126">
    <property type="entry name" value="Hsp_70_fam"/>
</dbReference>
<evidence type="ECO:0008006" key="7">
    <source>
        <dbReference type="Google" id="ProtNLM"/>
    </source>
</evidence>